<comment type="caution">
    <text evidence="2">The sequence shown here is derived from an EMBL/GenBank/DDBJ whole genome shotgun (WGS) entry which is preliminary data.</text>
</comment>
<feature type="compositionally biased region" description="Acidic residues" evidence="1">
    <location>
        <begin position="125"/>
        <end position="142"/>
    </location>
</feature>
<protein>
    <submittedName>
        <fullName evidence="2">Uncharacterized protein</fullName>
    </submittedName>
</protein>
<name>A0A9P7CZ29_9AGAM</name>
<evidence type="ECO:0000256" key="1">
    <source>
        <dbReference type="SAM" id="MobiDB-lite"/>
    </source>
</evidence>
<dbReference type="EMBL" id="JABBWD010000051">
    <property type="protein sequence ID" value="KAG1772881.1"/>
    <property type="molecule type" value="Genomic_DNA"/>
</dbReference>
<dbReference type="Proteomes" id="UP000714275">
    <property type="component" value="Unassembled WGS sequence"/>
</dbReference>
<organism evidence="2 3">
    <name type="scientific">Suillus placidus</name>
    <dbReference type="NCBI Taxonomy" id="48579"/>
    <lineage>
        <taxon>Eukaryota</taxon>
        <taxon>Fungi</taxon>
        <taxon>Dikarya</taxon>
        <taxon>Basidiomycota</taxon>
        <taxon>Agaricomycotina</taxon>
        <taxon>Agaricomycetes</taxon>
        <taxon>Agaricomycetidae</taxon>
        <taxon>Boletales</taxon>
        <taxon>Suillineae</taxon>
        <taxon>Suillaceae</taxon>
        <taxon>Suillus</taxon>
    </lineage>
</organism>
<proteinExistence type="predicted"/>
<dbReference type="OrthoDB" id="2688572at2759"/>
<gene>
    <name evidence="2" type="ORF">EV702DRAFT_1201353</name>
</gene>
<evidence type="ECO:0000313" key="2">
    <source>
        <dbReference type="EMBL" id="KAG1772881.1"/>
    </source>
</evidence>
<feature type="region of interest" description="Disordered" evidence="1">
    <location>
        <begin position="125"/>
        <end position="148"/>
    </location>
</feature>
<evidence type="ECO:0000313" key="3">
    <source>
        <dbReference type="Proteomes" id="UP000714275"/>
    </source>
</evidence>
<accession>A0A9P7CZ29</accession>
<dbReference type="AlphaFoldDB" id="A0A9P7CZ29"/>
<sequence length="320" mass="34953">MLDAETITRGIDDLPIICWRSSQLVKKKTGFIVSFMFAGLDPRNDWDMTLLSWHPSEIPQGRNFAQLYQMVDKEFLGAFQNYAGLIFPSNKRNPEFAVGNTGEVSESHTDPDDGEYIVSDEAFEMDDEEDTTKEAEQEDGFDDGSIGMKDAEGSSLIPLLDDDVSLGHASSMQSNFLSNTSVHTLLPEVGAGAISDALLQSSAYSLPSHTANYGFLAPTANSCTSVYDSTISSNAAPNSFMPVYAPNASITSIPHLFTSTVIFQFLIHGSFAQYELEQSNVAHVSKQHQVATSSTVSAERTNLDLLPTLGTFKAVFARRF</sequence>
<keyword evidence="3" id="KW-1185">Reference proteome</keyword>
<reference evidence="2" key="1">
    <citation type="journal article" date="2020" name="New Phytol.">
        <title>Comparative genomics reveals dynamic genome evolution in host specialist ectomycorrhizal fungi.</title>
        <authorList>
            <person name="Lofgren L.A."/>
            <person name="Nguyen N.H."/>
            <person name="Vilgalys R."/>
            <person name="Ruytinx J."/>
            <person name="Liao H.L."/>
            <person name="Branco S."/>
            <person name="Kuo A."/>
            <person name="LaButti K."/>
            <person name="Lipzen A."/>
            <person name="Andreopoulos W."/>
            <person name="Pangilinan J."/>
            <person name="Riley R."/>
            <person name="Hundley H."/>
            <person name="Na H."/>
            <person name="Barry K."/>
            <person name="Grigoriev I.V."/>
            <person name="Stajich J.E."/>
            <person name="Kennedy P.G."/>
        </authorList>
    </citation>
    <scope>NUCLEOTIDE SEQUENCE</scope>
    <source>
        <strain evidence="2">DOB743</strain>
    </source>
</reference>